<evidence type="ECO:0008006" key="3">
    <source>
        <dbReference type="Google" id="ProtNLM"/>
    </source>
</evidence>
<dbReference type="InParanoid" id="A0A2P5FIH6"/>
<organism evidence="1 2">
    <name type="scientific">Trema orientale</name>
    <name type="common">Charcoal tree</name>
    <name type="synonym">Celtis orientalis</name>
    <dbReference type="NCBI Taxonomy" id="63057"/>
    <lineage>
        <taxon>Eukaryota</taxon>
        <taxon>Viridiplantae</taxon>
        <taxon>Streptophyta</taxon>
        <taxon>Embryophyta</taxon>
        <taxon>Tracheophyta</taxon>
        <taxon>Spermatophyta</taxon>
        <taxon>Magnoliopsida</taxon>
        <taxon>eudicotyledons</taxon>
        <taxon>Gunneridae</taxon>
        <taxon>Pentapetalae</taxon>
        <taxon>rosids</taxon>
        <taxon>fabids</taxon>
        <taxon>Rosales</taxon>
        <taxon>Cannabaceae</taxon>
        <taxon>Trema</taxon>
    </lineage>
</organism>
<dbReference type="EMBL" id="JXTC01000031">
    <property type="protein sequence ID" value="PON97567.1"/>
    <property type="molecule type" value="Genomic_DNA"/>
</dbReference>
<gene>
    <name evidence="1" type="ORF">TorRG33x02_067690</name>
</gene>
<evidence type="ECO:0000313" key="1">
    <source>
        <dbReference type="EMBL" id="PON97567.1"/>
    </source>
</evidence>
<proteinExistence type="predicted"/>
<comment type="caution">
    <text evidence="1">The sequence shown here is derived from an EMBL/GenBank/DDBJ whole genome shotgun (WGS) entry which is preliminary data.</text>
</comment>
<protein>
    <recommendedName>
        <fullName evidence="3">Zinc knuckle CX2CX4HX4C</fullName>
    </recommendedName>
</protein>
<sequence length="28" mass="3340">MTEVSREVSLLLYEHLPDFCYDCRIIGH</sequence>
<keyword evidence="2" id="KW-1185">Reference proteome</keyword>
<reference evidence="2" key="1">
    <citation type="submission" date="2016-06" db="EMBL/GenBank/DDBJ databases">
        <title>Parallel loss of symbiosis genes in relatives of nitrogen-fixing non-legume Parasponia.</title>
        <authorList>
            <person name="Van Velzen R."/>
            <person name="Holmer R."/>
            <person name="Bu F."/>
            <person name="Rutten L."/>
            <person name="Van Zeijl A."/>
            <person name="Liu W."/>
            <person name="Santuari L."/>
            <person name="Cao Q."/>
            <person name="Sharma T."/>
            <person name="Shen D."/>
            <person name="Roswanjaya Y."/>
            <person name="Wardhani T."/>
            <person name="Kalhor M.S."/>
            <person name="Jansen J."/>
            <person name="Van den Hoogen J."/>
            <person name="Gungor B."/>
            <person name="Hartog M."/>
            <person name="Hontelez J."/>
            <person name="Verver J."/>
            <person name="Yang W.-C."/>
            <person name="Schijlen E."/>
            <person name="Repin R."/>
            <person name="Schilthuizen M."/>
            <person name="Schranz E."/>
            <person name="Heidstra R."/>
            <person name="Miyata K."/>
            <person name="Fedorova E."/>
            <person name="Kohlen W."/>
            <person name="Bisseling T."/>
            <person name="Smit S."/>
            <person name="Geurts R."/>
        </authorList>
    </citation>
    <scope>NUCLEOTIDE SEQUENCE [LARGE SCALE GENOMIC DNA]</scope>
    <source>
        <strain evidence="2">cv. RG33-2</strain>
    </source>
</reference>
<dbReference type="Proteomes" id="UP000237000">
    <property type="component" value="Unassembled WGS sequence"/>
</dbReference>
<accession>A0A2P5FIH6</accession>
<dbReference type="AlphaFoldDB" id="A0A2P5FIH6"/>
<evidence type="ECO:0000313" key="2">
    <source>
        <dbReference type="Proteomes" id="UP000237000"/>
    </source>
</evidence>
<name>A0A2P5FIH6_TREOI</name>